<proteinExistence type="inferred from homology"/>
<dbReference type="InterPro" id="IPR005160">
    <property type="entry name" value="Ku_C"/>
</dbReference>
<dbReference type="InterPro" id="IPR047087">
    <property type="entry name" value="KU70_core_dom"/>
</dbReference>
<dbReference type="InterPro" id="IPR005161">
    <property type="entry name" value="Ku_N"/>
</dbReference>
<dbReference type="Gene3D" id="3.40.50.410">
    <property type="entry name" value="von Willebrand factor, type A domain"/>
    <property type="match status" value="1"/>
</dbReference>
<keyword evidence="9" id="KW-0378">Hydrolase</keyword>
<keyword evidence="7" id="KW-0547">Nucleotide-binding</keyword>
<organism evidence="20 21">
    <name type="scientific">Pseudozyma flocculosa PF-1</name>
    <dbReference type="NCBI Taxonomy" id="1277687"/>
    <lineage>
        <taxon>Eukaryota</taxon>
        <taxon>Fungi</taxon>
        <taxon>Dikarya</taxon>
        <taxon>Basidiomycota</taxon>
        <taxon>Ustilaginomycotina</taxon>
        <taxon>Ustilaginomycetes</taxon>
        <taxon>Ustilaginales</taxon>
        <taxon>Ustilaginaceae</taxon>
        <taxon>Pseudozyma</taxon>
    </lineage>
</organism>
<feature type="region of interest" description="Disordered" evidence="18">
    <location>
        <begin position="1"/>
        <end position="21"/>
    </location>
</feature>
<evidence type="ECO:0000256" key="16">
    <source>
        <dbReference type="ARBA" id="ARBA00023242"/>
    </source>
</evidence>
<evidence type="ECO:0000256" key="3">
    <source>
        <dbReference type="ARBA" id="ARBA00005240"/>
    </source>
</evidence>
<dbReference type="Pfam" id="PF02037">
    <property type="entry name" value="SAP"/>
    <property type="match status" value="1"/>
</dbReference>
<evidence type="ECO:0000256" key="8">
    <source>
        <dbReference type="ARBA" id="ARBA00022763"/>
    </source>
</evidence>
<evidence type="ECO:0000256" key="2">
    <source>
        <dbReference type="ARBA" id="ARBA00004574"/>
    </source>
</evidence>
<evidence type="ECO:0000256" key="14">
    <source>
        <dbReference type="ARBA" id="ARBA00023172"/>
    </source>
</evidence>
<dbReference type="GO" id="GO:0043564">
    <property type="term" value="C:Ku70:Ku80 complex"/>
    <property type="evidence" value="ECO:0007669"/>
    <property type="project" value="InterPro"/>
</dbReference>
<name>A0A061HA24_9BASI</name>
<evidence type="ECO:0000313" key="21">
    <source>
        <dbReference type="Proteomes" id="UP000053664"/>
    </source>
</evidence>
<dbReference type="SUPFAM" id="SSF53300">
    <property type="entry name" value="vWA-like"/>
    <property type="match status" value="1"/>
</dbReference>
<evidence type="ECO:0000256" key="13">
    <source>
        <dbReference type="ARBA" id="ARBA00023125"/>
    </source>
</evidence>
<dbReference type="PANTHER" id="PTHR12604:SF2">
    <property type="entry name" value="X-RAY REPAIR CROSS-COMPLEMENTING PROTEIN 6"/>
    <property type="match status" value="1"/>
</dbReference>
<evidence type="ECO:0000313" key="20">
    <source>
        <dbReference type="EMBL" id="EPQ29319.1"/>
    </source>
</evidence>
<dbReference type="SUPFAM" id="SSF100939">
    <property type="entry name" value="SPOC domain-like"/>
    <property type="match status" value="1"/>
</dbReference>
<keyword evidence="13" id="KW-0238">DNA-binding</keyword>
<dbReference type="Gene3D" id="1.10.720.30">
    <property type="entry name" value="SAP domain"/>
    <property type="match status" value="1"/>
</dbReference>
<dbReference type="InterPro" id="IPR006164">
    <property type="entry name" value="DNA_bd_Ku70/Ku80"/>
</dbReference>
<dbReference type="PIRSF" id="PIRSF003033">
    <property type="entry name" value="Ku70"/>
    <property type="match status" value="1"/>
</dbReference>
<evidence type="ECO:0000256" key="4">
    <source>
        <dbReference type="ARBA" id="ARBA00012551"/>
    </source>
</evidence>
<evidence type="ECO:0000256" key="1">
    <source>
        <dbReference type="ARBA" id="ARBA00004123"/>
    </source>
</evidence>
<dbReference type="PROSITE" id="PS50800">
    <property type="entry name" value="SAP"/>
    <property type="match status" value="1"/>
</dbReference>
<dbReference type="GO" id="GO:0016787">
    <property type="term" value="F:hydrolase activity"/>
    <property type="evidence" value="ECO:0007669"/>
    <property type="project" value="UniProtKB-KW"/>
</dbReference>
<keyword evidence="8" id="KW-0227">DNA damage</keyword>
<keyword evidence="11" id="KW-0067">ATP-binding</keyword>
<dbReference type="Pfam" id="PF02735">
    <property type="entry name" value="Ku"/>
    <property type="match status" value="1"/>
</dbReference>
<reference evidence="20 21" key="1">
    <citation type="journal article" date="2013" name="Plant Cell">
        <title>The transition from a phytopathogenic smut ancestor to an anamorphic biocontrol agent deciphered by comparative whole-genome analysis.</title>
        <authorList>
            <person name="Lefebvre F."/>
            <person name="Joly D.L."/>
            <person name="Labbe C."/>
            <person name="Teichmann B."/>
            <person name="Linning R."/>
            <person name="Belzile F."/>
            <person name="Bakkeren G."/>
            <person name="Belanger R.R."/>
        </authorList>
    </citation>
    <scope>NUCLEOTIDE SEQUENCE [LARGE SCALE GENOMIC DNA]</scope>
    <source>
        <strain evidence="20 21">PF-1</strain>
    </source>
</reference>
<dbReference type="OrthoDB" id="761538at2759"/>
<evidence type="ECO:0000256" key="7">
    <source>
        <dbReference type="ARBA" id="ARBA00022741"/>
    </source>
</evidence>
<feature type="domain" description="SAP" evidence="19">
    <location>
        <begin position="639"/>
        <end position="673"/>
    </location>
</feature>
<evidence type="ECO:0000256" key="17">
    <source>
        <dbReference type="ARBA" id="ARBA00031811"/>
    </source>
</evidence>
<dbReference type="SUPFAM" id="SSF68906">
    <property type="entry name" value="SAP domain"/>
    <property type="match status" value="1"/>
</dbReference>
<dbReference type="GO" id="GO:0042162">
    <property type="term" value="F:telomeric DNA binding"/>
    <property type="evidence" value="ECO:0007669"/>
    <property type="project" value="InterPro"/>
</dbReference>
<dbReference type="GO" id="GO:0006303">
    <property type="term" value="P:double-strand break repair via nonhomologous end joining"/>
    <property type="evidence" value="ECO:0007669"/>
    <property type="project" value="InterPro"/>
</dbReference>
<comment type="similarity">
    <text evidence="3">Belongs to the ku70 family.</text>
</comment>
<dbReference type="RefSeq" id="XP_007878781.1">
    <property type="nucleotide sequence ID" value="XM_007880590.1"/>
</dbReference>
<dbReference type="GO" id="GO:0000723">
    <property type="term" value="P:telomere maintenance"/>
    <property type="evidence" value="ECO:0007669"/>
    <property type="project" value="InterPro"/>
</dbReference>
<dbReference type="GO" id="GO:0005524">
    <property type="term" value="F:ATP binding"/>
    <property type="evidence" value="ECO:0007669"/>
    <property type="project" value="UniProtKB-KW"/>
</dbReference>
<dbReference type="GO" id="GO:0006310">
    <property type="term" value="P:DNA recombination"/>
    <property type="evidence" value="ECO:0007669"/>
    <property type="project" value="UniProtKB-KW"/>
</dbReference>
<dbReference type="Gene3D" id="1.10.1600.10">
    <property type="match status" value="1"/>
</dbReference>
<evidence type="ECO:0000256" key="12">
    <source>
        <dbReference type="ARBA" id="ARBA00022895"/>
    </source>
</evidence>
<evidence type="ECO:0000256" key="6">
    <source>
        <dbReference type="ARBA" id="ARBA00022454"/>
    </source>
</evidence>
<evidence type="ECO:0000256" key="5">
    <source>
        <dbReference type="ARBA" id="ARBA00021796"/>
    </source>
</evidence>
<accession>A0A061HA24</accession>
<keyword evidence="16" id="KW-0539">Nucleus</keyword>
<dbReference type="InterPro" id="IPR036465">
    <property type="entry name" value="vWFA_dom_sf"/>
</dbReference>
<dbReference type="InterPro" id="IPR036361">
    <property type="entry name" value="SAP_dom_sf"/>
</dbReference>
<dbReference type="EC" id="3.6.4.12" evidence="4"/>
<keyword evidence="15" id="KW-0234">DNA repair</keyword>
<dbReference type="eggNOG" id="KOG2327">
    <property type="taxonomic scope" value="Eukaryota"/>
</dbReference>
<keyword evidence="6" id="KW-0158">Chromosome</keyword>
<dbReference type="Gene3D" id="4.10.970.10">
    <property type="entry name" value="Ku70, bridge and pillars"/>
    <property type="match status" value="1"/>
</dbReference>
<evidence type="ECO:0000256" key="9">
    <source>
        <dbReference type="ARBA" id="ARBA00022801"/>
    </source>
</evidence>
<dbReference type="PANTHER" id="PTHR12604">
    <property type="entry name" value="KU AUTOANTIGEN DNA HELICASE"/>
    <property type="match status" value="1"/>
</dbReference>
<comment type="subcellular location">
    <subcellularLocation>
        <location evidence="2">Chromosome</location>
        <location evidence="2">Telomere</location>
    </subcellularLocation>
    <subcellularLocation>
        <location evidence="1">Nucleus</location>
    </subcellularLocation>
</comment>
<dbReference type="Proteomes" id="UP000053664">
    <property type="component" value="Unassembled WGS sequence"/>
</dbReference>
<dbReference type="Gene3D" id="2.40.290.10">
    <property type="match status" value="1"/>
</dbReference>
<dbReference type="KEGG" id="pfp:PFL1_03074"/>
<evidence type="ECO:0000256" key="15">
    <source>
        <dbReference type="ARBA" id="ARBA00023204"/>
    </source>
</evidence>
<protein>
    <recommendedName>
        <fullName evidence="5">ATP-dependent DNA helicase II subunit 1</fullName>
        <ecNumber evidence="4">3.6.4.12</ecNumber>
    </recommendedName>
    <alternativeName>
        <fullName evidence="17">ATP-dependent DNA helicase II subunit Ku70</fullName>
    </alternativeName>
</protein>
<dbReference type="EMBL" id="KE361631">
    <property type="protein sequence ID" value="EPQ29319.1"/>
    <property type="molecule type" value="Genomic_DNA"/>
</dbReference>
<dbReference type="GO" id="GO:0003690">
    <property type="term" value="F:double-stranded DNA binding"/>
    <property type="evidence" value="ECO:0007669"/>
    <property type="project" value="TreeGrafter"/>
</dbReference>
<dbReference type="HOGENOM" id="CLU_014815_3_0_1"/>
<dbReference type="GO" id="GO:0000781">
    <property type="term" value="C:chromosome, telomeric region"/>
    <property type="evidence" value="ECO:0007669"/>
    <property type="project" value="UniProtKB-SubCell"/>
</dbReference>
<dbReference type="CDD" id="cd00788">
    <property type="entry name" value="KU70"/>
    <property type="match status" value="1"/>
</dbReference>
<dbReference type="SMART" id="SM00559">
    <property type="entry name" value="Ku78"/>
    <property type="match status" value="1"/>
</dbReference>
<dbReference type="Pfam" id="PF03731">
    <property type="entry name" value="Ku_N"/>
    <property type="match status" value="1"/>
</dbReference>
<sequence length="678" mass="76347">MPPKAKFVNKREAERDDSEDELEELDLNATYQKDMVLFCIDAGPSMHQINPSSGTSNLYVALRAAASLMEKKLISSPHDHVGVMVFNTSDTVFKSAQPGEYYRGSHELLTVRQVNVPDTFNIKSLLKQAEADPDHLRNAFPPAEKQMRIDWALANAGVGIVAAANAGSKRVFYITDNDDPHPFATDPKSTRARKSSLEKMAEFRKLGIRIETFFIGTEESPFQVNKFYADIFEQYDDDDDDDAEGGLQAPKVPKGFHASTEDLKGQEVRRHLWDSAIRFNELESDVSTRETPKRVVFSIRFELGTIGSGITTENGIMRSNVWQIGIKGYSLISKTTKGNPVKVLVDEECGELKEVVTHQHYIDPTTEKTLTKEQIVPAFQFGKTASLRGQVRFQGDELKRIKSLGMLPSLKLLGFKDRSELKFQDNVKHAYFIYPSDIEYRGSKKVFAGLLDSMVRKDKIGLGLFMPRQNVTPVFVAILPQAEEVVKGQQVAAPGMHLITLPFADDVREVPDAVFNNPPAEAELHQVDAAKAVIERFHKSKPFNPDHYPNPALNHHYAVLKATAFQEPLPETMDDHTLPQYDMIRKRTAHLISAFHDEIDKDDRVRHASDTATATSSGTRERTFENDKEILKMYKAGKLSSYTVVDLKGVCDFYRLDKKGKKADLVDRISAHIEKMRK</sequence>
<dbReference type="GO" id="GO:0003678">
    <property type="term" value="F:DNA helicase activity"/>
    <property type="evidence" value="ECO:0007669"/>
    <property type="project" value="UniProtKB-EC"/>
</dbReference>
<keyword evidence="10" id="KW-0347">Helicase</keyword>
<dbReference type="GeneID" id="19317185"/>
<dbReference type="Pfam" id="PF03730">
    <property type="entry name" value="Ku_C"/>
    <property type="match status" value="1"/>
</dbReference>
<evidence type="ECO:0000256" key="10">
    <source>
        <dbReference type="ARBA" id="ARBA00022806"/>
    </source>
</evidence>
<evidence type="ECO:0000256" key="18">
    <source>
        <dbReference type="SAM" id="MobiDB-lite"/>
    </source>
</evidence>
<dbReference type="InterPro" id="IPR016194">
    <property type="entry name" value="SPOC-like_C_dom_sf"/>
</dbReference>
<evidence type="ECO:0000259" key="19">
    <source>
        <dbReference type="PROSITE" id="PS50800"/>
    </source>
</evidence>
<dbReference type="SMART" id="SM00513">
    <property type="entry name" value="SAP"/>
    <property type="match status" value="1"/>
</dbReference>
<dbReference type="InterPro" id="IPR006165">
    <property type="entry name" value="Ku70"/>
</dbReference>
<gene>
    <name evidence="20" type="ORF">PFL1_03074</name>
</gene>
<dbReference type="InterPro" id="IPR027388">
    <property type="entry name" value="Ku70_bridge/pillars_dom_sf"/>
</dbReference>
<dbReference type="AlphaFoldDB" id="A0A061HA24"/>
<dbReference type="FunFam" id="2.40.290.10:FF:000001">
    <property type="entry name" value="X-ray repair cross complementing 6"/>
    <property type="match status" value="1"/>
</dbReference>
<keyword evidence="14" id="KW-0233">DNA recombination</keyword>
<dbReference type="GO" id="GO:0003684">
    <property type="term" value="F:damaged DNA binding"/>
    <property type="evidence" value="ECO:0007669"/>
    <property type="project" value="InterPro"/>
</dbReference>
<evidence type="ECO:0000256" key="11">
    <source>
        <dbReference type="ARBA" id="ARBA00022840"/>
    </source>
</evidence>
<keyword evidence="12" id="KW-0779">Telomere</keyword>
<dbReference type="InterPro" id="IPR003034">
    <property type="entry name" value="SAP_dom"/>
</dbReference>